<accession>A0A2Z6P6T3</accession>
<dbReference type="EMBL" id="DF974750">
    <property type="protein sequence ID" value="GAU50363.1"/>
    <property type="molecule type" value="Genomic_DNA"/>
</dbReference>
<dbReference type="Proteomes" id="UP000242715">
    <property type="component" value="Unassembled WGS sequence"/>
</dbReference>
<proteinExistence type="predicted"/>
<evidence type="ECO:0000256" key="2">
    <source>
        <dbReference type="ARBA" id="ARBA00023239"/>
    </source>
</evidence>
<keyword evidence="3" id="KW-0175">Coiled coil</keyword>
<dbReference type="PANTHER" id="PTHR12192:SF2">
    <property type="entry name" value="GLUTATHIONE-SPECIFIC GAMMA-GLUTAMYLCYCLOTRANSFERASE 2"/>
    <property type="match status" value="1"/>
</dbReference>
<gene>
    <name evidence="4" type="ORF">TSUD_409360</name>
</gene>
<dbReference type="AlphaFoldDB" id="A0A2Z6P6T3"/>
<evidence type="ECO:0000256" key="1">
    <source>
        <dbReference type="ARBA" id="ARBA00012344"/>
    </source>
</evidence>
<dbReference type="EC" id="4.3.2.7" evidence="1"/>
<dbReference type="GO" id="GO:0061928">
    <property type="term" value="F:glutathione specific gamma-glutamylcyclotransferase activity"/>
    <property type="evidence" value="ECO:0007669"/>
    <property type="project" value="UniProtKB-EC"/>
</dbReference>
<dbReference type="Pfam" id="PF04752">
    <property type="entry name" value="ChaC"/>
    <property type="match status" value="1"/>
</dbReference>
<keyword evidence="5" id="KW-1185">Reference proteome</keyword>
<sequence>MRQRAIKMSGGIIDINFPSLLAMYCKYLEVREKQCDRKEYVNIFTELNAATPAISGALVYIASPDKKVNVNYLGPASLEEIARKKHTLTVCDGASREIINMEVKMFNLKAENQRLKEEVADHAKLLAELDTTRAKIELLNKDDIRCEAEQNRDQIITQNHLEVEVLRTCNLRLHLEILT</sequence>
<dbReference type="OrthoDB" id="10393872at2759"/>
<dbReference type="GO" id="GO:0006751">
    <property type="term" value="P:glutathione catabolic process"/>
    <property type="evidence" value="ECO:0007669"/>
    <property type="project" value="InterPro"/>
</dbReference>
<feature type="coiled-coil region" evidence="3">
    <location>
        <begin position="98"/>
        <end position="142"/>
    </location>
</feature>
<dbReference type="GO" id="GO:0005737">
    <property type="term" value="C:cytoplasm"/>
    <property type="evidence" value="ECO:0007669"/>
    <property type="project" value="TreeGrafter"/>
</dbReference>
<dbReference type="InterPro" id="IPR006840">
    <property type="entry name" value="ChaC"/>
</dbReference>
<keyword evidence="2" id="KW-0456">Lyase</keyword>
<evidence type="ECO:0000313" key="5">
    <source>
        <dbReference type="Proteomes" id="UP000242715"/>
    </source>
</evidence>
<name>A0A2Z6P6T3_TRISU</name>
<organism evidence="4 5">
    <name type="scientific">Trifolium subterraneum</name>
    <name type="common">Subterranean clover</name>
    <dbReference type="NCBI Taxonomy" id="3900"/>
    <lineage>
        <taxon>Eukaryota</taxon>
        <taxon>Viridiplantae</taxon>
        <taxon>Streptophyta</taxon>
        <taxon>Embryophyta</taxon>
        <taxon>Tracheophyta</taxon>
        <taxon>Spermatophyta</taxon>
        <taxon>Magnoliopsida</taxon>
        <taxon>eudicotyledons</taxon>
        <taxon>Gunneridae</taxon>
        <taxon>Pentapetalae</taxon>
        <taxon>rosids</taxon>
        <taxon>fabids</taxon>
        <taxon>Fabales</taxon>
        <taxon>Fabaceae</taxon>
        <taxon>Papilionoideae</taxon>
        <taxon>50 kb inversion clade</taxon>
        <taxon>NPAAA clade</taxon>
        <taxon>Hologalegina</taxon>
        <taxon>IRL clade</taxon>
        <taxon>Trifolieae</taxon>
        <taxon>Trifolium</taxon>
    </lineage>
</organism>
<protein>
    <recommendedName>
        <fullName evidence="1">glutathione-specific gamma-glutamylcyclotransferase</fullName>
        <ecNumber evidence="1">4.3.2.7</ecNumber>
    </recommendedName>
</protein>
<dbReference type="PANTHER" id="PTHR12192">
    <property type="entry name" value="CATION TRANSPORT PROTEIN CHAC-RELATED"/>
    <property type="match status" value="1"/>
</dbReference>
<reference evidence="5" key="1">
    <citation type="journal article" date="2017" name="Front. Plant Sci.">
        <title>Climate Clever Clovers: New Paradigm to Reduce the Environmental Footprint of Ruminants by Breeding Low Methanogenic Forages Utilizing Haplotype Variation.</title>
        <authorList>
            <person name="Kaur P."/>
            <person name="Appels R."/>
            <person name="Bayer P.E."/>
            <person name="Keeble-Gagnere G."/>
            <person name="Wang J."/>
            <person name="Hirakawa H."/>
            <person name="Shirasawa K."/>
            <person name="Vercoe P."/>
            <person name="Stefanova K."/>
            <person name="Durmic Z."/>
            <person name="Nichols P."/>
            <person name="Revell C."/>
            <person name="Isobe S.N."/>
            <person name="Edwards D."/>
            <person name="Erskine W."/>
        </authorList>
    </citation>
    <scope>NUCLEOTIDE SEQUENCE [LARGE SCALE GENOMIC DNA]</scope>
    <source>
        <strain evidence="5">cv. Daliak</strain>
    </source>
</reference>
<evidence type="ECO:0000313" key="4">
    <source>
        <dbReference type="EMBL" id="GAU50363.1"/>
    </source>
</evidence>
<evidence type="ECO:0000256" key="3">
    <source>
        <dbReference type="SAM" id="Coils"/>
    </source>
</evidence>